<protein>
    <recommendedName>
        <fullName evidence="3">N-acetyltransferase domain-containing protein</fullName>
    </recommendedName>
</protein>
<dbReference type="RefSeq" id="WP_202082970.1">
    <property type="nucleotide sequence ID" value="NZ_JAERTZ010000013.1"/>
</dbReference>
<evidence type="ECO:0008006" key="3">
    <source>
        <dbReference type="Google" id="ProtNLM"/>
    </source>
</evidence>
<sequence length="81" mass="9163">MDMIASLRHHARLLVREPGKRLALLVLEQARQLGYRHCYQETTACLGEALARYRGLGFTPCERLGNTGHRDCEITLMLPLG</sequence>
<dbReference type="SUPFAM" id="SSF55729">
    <property type="entry name" value="Acyl-CoA N-acyltransferases (Nat)"/>
    <property type="match status" value="1"/>
</dbReference>
<comment type="caution">
    <text evidence="1">The sequence shown here is derived from an EMBL/GenBank/DDBJ whole genome shotgun (WGS) entry which is preliminary data.</text>
</comment>
<name>A0ABS1QQC2_9GAMM</name>
<dbReference type="InterPro" id="IPR016181">
    <property type="entry name" value="Acyl_CoA_acyltransferase"/>
</dbReference>
<keyword evidence="2" id="KW-1185">Reference proteome</keyword>
<gene>
    <name evidence="1" type="ORF">JKV55_05425</name>
</gene>
<evidence type="ECO:0000313" key="1">
    <source>
        <dbReference type="EMBL" id="MBL1376777.1"/>
    </source>
</evidence>
<dbReference type="Gene3D" id="3.40.630.30">
    <property type="match status" value="1"/>
</dbReference>
<organism evidence="1 2">
    <name type="scientific">Zobellella iuensis</name>
    <dbReference type="NCBI Taxonomy" id="2803811"/>
    <lineage>
        <taxon>Bacteria</taxon>
        <taxon>Pseudomonadati</taxon>
        <taxon>Pseudomonadota</taxon>
        <taxon>Gammaproteobacteria</taxon>
        <taxon>Aeromonadales</taxon>
        <taxon>Aeromonadaceae</taxon>
        <taxon>Zobellella</taxon>
    </lineage>
</organism>
<reference evidence="2" key="1">
    <citation type="submission" date="2021-01" db="EMBL/GenBank/DDBJ databases">
        <title>Genome public.</title>
        <authorList>
            <person name="Liu C."/>
            <person name="Sun Q."/>
        </authorList>
    </citation>
    <scope>NUCLEOTIDE SEQUENCE [LARGE SCALE GENOMIC DNA]</scope>
    <source>
        <strain evidence="2">CGMCC 1.18722</strain>
    </source>
</reference>
<evidence type="ECO:0000313" key="2">
    <source>
        <dbReference type="Proteomes" id="UP000638570"/>
    </source>
</evidence>
<dbReference type="Proteomes" id="UP000638570">
    <property type="component" value="Unassembled WGS sequence"/>
</dbReference>
<proteinExistence type="predicted"/>
<dbReference type="EMBL" id="JAERTZ010000013">
    <property type="protein sequence ID" value="MBL1376777.1"/>
    <property type="molecule type" value="Genomic_DNA"/>
</dbReference>
<accession>A0ABS1QQC2</accession>